<name>A0A7I8KXY1_SPIIN</name>
<feature type="region of interest" description="Disordered" evidence="1">
    <location>
        <begin position="83"/>
        <end position="111"/>
    </location>
</feature>
<accession>A0A7I8KXY1</accession>
<evidence type="ECO:0000313" key="2">
    <source>
        <dbReference type="EMBL" id="CAA7402196.1"/>
    </source>
</evidence>
<protein>
    <submittedName>
        <fullName evidence="2">Uncharacterized protein</fullName>
    </submittedName>
</protein>
<feature type="region of interest" description="Disordered" evidence="1">
    <location>
        <begin position="1"/>
        <end position="31"/>
    </location>
</feature>
<keyword evidence="3" id="KW-1185">Reference proteome</keyword>
<dbReference type="AlphaFoldDB" id="A0A7I8KXY1"/>
<organism evidence="2 3">
    <name type="scientific">Spirodela intermedia</name>
    <name type="common">Intermediate duckweed</name>
    <dbReference type="NCBI Taxonomy" id="51605"/>
    <lineage>
        <taxon>Eukaryota</taxon>
        <taxon>Viridiplantae</taxon>
        <taxon>Streptophyta</taxon>
        <taxon>Embryophyta</taxon>
        <taxon>Tracheophyta</taxon>
        <taxon>Spermatophyta</taxon>
        <taxon>Magnoliopsida</taxon>
        <taxon>Liliopsida</taxon>
        <taxon>Araceae</taxon>
        <taxon>Lemnoideae</taxon>
        <taxon>Spirodela</taxon>
    </lineage>
</organism>
<dbReference type="EMBL" id="LR746272">
    <property type="protein sequence ID" value="CAA7402196.1"/>
    <property type="molecule type" value="Genomic_DNA"/>
</dbReference>
<proteinExistence type="predicted"/>
<reference evidence="2" key="1">
    <citation type="submission" date="2020-02" db="EMBL/GenBank/DDBJ databases">
        <authorList>
            <person name="Scholz U."/>
            <person name="Mascher M."/>
            <person name="Fiebig A."/>
        </authorList>
    </citation>
    <scope>NUCLEOTIDE SEQUENCE</scope>
</reference>
<evidence type="ECO:0000313" key="3">
    <source>
        <dbReference type="Proteomes" id="UP000663760"/>
    </source>
</evidence>
<dbReference type="Proteomes" id="UP000663760">
    <property type="component" value="Chromosome 9"/>
</dbReference>
<gene>
    <name evidence="2" type="ORF">SI8410_09012874</name>
</gene>
<sequence length="111" mass="10965">MALKSLTGAAEGTRTCAEHHSEGSADGAAAASTVEGGWFRTAAAEGAVVVIRSGSLAPMSAGHMYTSSSFSGAALVEGERPGGVAGGAINGLERTRRPSRMTEGPSKGGCL</sequence>
<evidence type="ECO:0000256" key="1">
    <source>
        <dbReference type="SAM" id="MobiDB-lite"/>
    </source>
</evidence>